<dbReference type="InterPro" id="IPR013432">
    <property type="entry name" value="Doc_partner"/>
</dbReference>
<reference evidence="2" key="1">
    <citation type="submission" date="2023-07" db="EMBL/GenBank/DDBJ databases">
        <title>Brevundimonas soil sp. nov., isolated from the soil of chemical plant.</title>
        <authorList>
            <person name="Wu N."/>
        </authorList>
    </citation>
    <scope>NUCLEOTIDE SEQUENCE</scope>
    <source>
        <strain evidence="2">XZ-24</strain>
    </source>
</reference>
<feature type="domain" description="SpoVT-AbrB" evidence="1">
    <location>
        <begin position="7"/>
        <end position="53"/>
    </location>
</feature>
<dbReference type="InterPro" id="IPR037914">
    <property type="entry name" value="SpoVT-AbrB_sf"/>
</dbReference>
<sequence length="75" mass="8289">MIALKIIQVGNSAGVVLPKEALIELGVKKGDTLYLTKAPDGSMRVAPHDERVARQIEAFEEVGRQYRDTLRILAK</sequence>
<dbReference type="RefSeq" id="WP_302108835.1">
    <property type="nucleotide sequence ID" value="NZ_JAUKTR010000001.1"/>
</dbReference>
<dbReference type="SMART" id="SM00966">
    <property type="entry name" value="SpoVT_AbrB"/>
    <property type="match status" value="1"/>
</dbReference>
<gene>
    <name evidence="2" type="ORF">Q0812_03150</name>
</gene>
<keyword evidence="2" id="KW-0238">DNA-binding</keyword>
<proteinExistence type="predicted"/>
<dbReference type="InterPro" id="IPR007159">
    <property type="entry name" value="SpoVT-AbrB_dom"/>
</dbReference>
<dbReference type="Pfam" id="PF04014">
    <property type="entry name" value="MazE_antitoxin"/>
    <property type="match status" value="1"/>
</dbReference>
<evidence type="ECO:0000313" key="2">
    <source>
        <dbReference type="EMBL" id="MDO1558422.1"/>
    </source>
</evidence>
<name>A0ABT8SIN2_9CAUL</name>
<organism evidence="2 3">
    <name type="scientific">Peiella sedimenti</name>
    <dbReference type="NCBI Taxonomy" id="3061083"/>
    <lineage>
        <taxon>Bacteria</taxon>
        <taxon>Pseudomonadati</taxon>
        <taxon>Pseudomonadota</taxon>
        <taxon>Alphaproteobacteria</taxon>
        <taxon>Caulobacterales</taxon>
        <taxon>Caulobacteraceae</taxon>
        <taxon>Peiella</taxon>
    </lineage>
</organism>
<evidence type="ECO:0000313" key="3">
    <source>
        <dbReference type="Proteomes" id="UP001169063"/>
    </source>
</evidence>
<protein>
    <submittedName>
        <fullName evidence="2">AbrB/MazE/SpoVT family DNA-binding domain-containing protein</fullName>
    </submittedName>
</protein>
<comment type="caution">
    <text evidence="2">The sequence shown here is derived from an EMBL/GenBank/DDBJ whole genome shotgun (WGS) entry which is preliminary data.</text>
</comment>
<dbReference type="GO" id="GO:0003677">
    <property type="term" value="F:DNA binding"/>
    <property type="evidence" value="ECO:0007669"/>
    <property type="project" value="UniProtKB-KW"/>
</dbReference>
<dbReference type="NCBIfam" id="TIGR02609">
    <property type="entry name" value="doc_partner"/>
    <property type="match status" value="1"/>
</dbReference>
<dbReference type="Gene3D" id="2.10.260.10">
    <property type="match status" value="1"/>
</dbReference>
<keyword evidence="3" id="KW-1185">Reference proteome</keyword>
<dbReference type="SUPFAM" id="SSF89447">
    <property type="entry name" value="AbrB/MazE/MraZ-like"/>
    <property type="match status" value="1"/>
</dbReference>
<dbReference type="EMBL" id="JAUKTR010000001">
    <property type="protein sequence ID" value="MDO1558422.1"/>
    <property type="molecule type" value="Genomic_DNA"/>
</dbReference>
<evidence type="ECO:0000259" key="1">
    <source>
        <dbReference type="SMART" id="SM00966"/>
    </source>
</evidence>
<dbReference type="Proteomes" id="UP001169063">
    <property type="component" value="Unassembled WGS sequence"/>
</dbReference>
<accession>A0ABT8SIN2</accession>